<gene>
    <name evidence="3" type="ORF">K933_03480</name>
</gene>
<dbReference type="EMBL" id="ASGZ01000008">
    <property type="protein sequence ID" value="ESP89586.1"/>
    <property type="molecule type" value="Genomic_DNA"/>
</dbReference>
<protein>
    <submittedName>
        <fullName evidence="3">Uncharacterized protein</fullName>
    </submittedName>
</protein>
<feature type="transmembrane region" description="Helical" evidence="2">
    <location>
        <begin position="136"/>
        <end position="162"/>
    </location>
</feature>
<keyword evidence="2" id="KW-1133">Transmembrane helix</keyword>
<organism evidence="3 4">
    <name type="scientific">Candidatus Halobonum tyrrellensis G22</name>
    <dbReference type="NCBI Taxonomy" id="1324957"/>
    <lineage>
        <taxon>Archaea</taxon>
        <taxon>Methanobacteriati</taxon>
        <taxon>Methanobacteriota</taxon>
        <taxon>Stenosarchaea group</taxon>
        <taxon>Halobacteria</taxon>
        <taxon>Halobacteriales</taxon>
        <taxon>Haloferacaceae</taxon>
        <taxon>Candidatus Halobonum</taxon>
    </lineage>
</organism>
<feature type="transmembrane region" description="Helical" evidence="2">
    <location>
        <begin position="68"/>
        <end position="88"/>
    </location>
</feature>
<dbReference type="RefSeq" id="WP_023393287.1">
    <property type="nucleotide sequence ID" value="NZ_ASGZ01000008.1"/>
</dbReference>
<sequence>MSSGPGDGSTAALTLARREARATLDAQLAALREIERKAAQLLQFTTALLGVVVSALALAGDVTAASNAYAAVGVAAVAAATLLAGITYTASTRVVGIDGAAVEAATDAESGEAYRRRVVAGYAEWIRFNEAANRRVAPLVTTTVLAVVAGALALGLAVLRAVTGPLPAAVPAVAFLGVAGAVYASGLLGQLRRLRRADPVRPPTGLPTAAAADDRGEPLGGQQCFVGGERDGDDAER</sequence>
<dbReference type="AlphaFoldDB" id="V4GWN7"/>
<proteinExistence type="predicted"/>
<feature type="region of interest" description="Disordered" evidence="1">
    <location>
        <begin position="198"/>
        <end position="237"/>
    </location>
</feature>
<reference evidence="3 4" key="1">
    <citation type="journal article" date="2013" name="Genome Announc.">
        <title>Draft Genome Sequence of 'Candidatus Halobonum tyrrellensis' Strain G22, Isolated from the Hypersaline Waters of Lake Tyrrell, Australia.</title>
        <authorList>
            <person name="Ugalde J.A."/>
            <person name="Narasingarao P."/>
            <person name="Kuo S."/>
            <person name="Podell S."/>
            <person name="Allen E.E."/>
        </authorList>
    </citation>
    <scope>NUCLEOTIDE SEQUENCE [LARGE SCALE GENOMIC DNA]</scope>
    <source>
        <strain evidence="3 4">G22</strain>
    </source>
</reference>
<name>V4GWN7_9EURY</name>
<feature type="transmembrane region" description="Helical" evidence="2">
    <location>
        <begin position="168"/>
        <end position="188"/>
    </location>
</feature>
<evidence type="ECO:0000313" key="3">
    <source>
        <dbReference type="EMBL" id="ESP89586.1"/>
    </source>
</evidence>
<dbReference type="STRING" id="1324957.K933_03480"/>
<comment type="caution">
    <text evidence="3">The sequence shown here is derived from an EMBL/GenBank/DDBJ whole genome shotgun (WGS) entry which is preliminary data.</text>
</comment>
<keyword evidence="2" id="KW-0472">Membrane</keyword>
<accession>V4GWN7</accession>
<dbReference type="eggNOG" id="arCOG06152">
    <property type="taxonomic scope" value="Archaea"/>
</dbReference>
<keyword evidence="4" id="KW-1185">Reference proteome</keyword>
<evidence type="ECO:0000256" key="1">
    <source>
        <dbReference type="SAM" id="MobiDB-lite"/>
    </source>
</evidence>
<dbReference type="Proteomes" id="UP000017840">
    <property type="component" value="Unassembled WGS sequence"/>
</dbReference>
<evidence type="ECO:0000256" key="2">
    <source>
        <dbReference type="SAM" id="Phobius"/>
    </source>
</evidence>
<keyword evidence="2" id="KW-0812">Transmembrane</keyword>
<evidence type="ECO:0000313" key="4">
    <source>
        <dbReference type="Proteomes" id="UP000017840"/>
    </source>
</evidence>
<feature type="transmembrane region" description="Helical" evidence="2">
    <location>
        <begin position="41"/>
        <end position="62"/>
    </location>
</feature>